<accession>A0ABW2PGT1</accession>
<evidence type="ECO:0000256" key="5">
    <source>
        <dbReference type="ARBA" id="ARBA00022679"/>
    </source>
</evidence>
<protein>
    <recommendedName>
        <fullName evidence="3">histidine kinase</fullName>
        <ecNumber evidence="3">2.7.13.3</ecNumber>
    </recommendedName>
</protein>
<dbReference type="SMART" id="SM00304">
    <property type="entry name" value="HAMP"/>
    <property type="match status" value="1"/>
</dbReference>
<comment type="catalytic activity">
    <reaction evidence="1">
        <text>ATP + protein L-histidine = ADP + protein N-phospho-L-histidine.</text>
        <dbReference type="EC" id="2.7.13.3"/>
    </reaction>
</comment>
<dbReference type="InterPro" id="IPR003661">
    <property type="entry name" value="HisK_dim/P_dom"/>
</dbReference>
<evidence type="ECO:0000256" key="10">
    <source>
        <dbReference type="ARBA" id="ARBA00023136"/>
    </source>
</evidence>
<dbReference type="CDD" id="cd06225">
    <property type="entry name" value="HAMP"/>
    <property type="match status" value="1"/>
</dbReference>
<keyword evidence="6 12" id="KW-0812">Transmembrane</keyword>
<dbReference type="InterPro" id="IPR036890">
    <property type="entry name" value="HATPase_C_sf"/>
</dbReference>
<keyword evidence="4" id="KW-0597">Phosphoprotein</keyword>
<comment type="caution">
    <text evidence="16">The sequence shown here is derived from an EMBL/GenBank/DDBJ whole genome shotgun (WGS) entry which is preliminary data.</text>
</comment>
<dbReference type="SMART" id="SM00387">
    <property type="entry name" value="HATPase_c"/>
    <property type="match status" value="1"/>
</dbReference>
<dbReference type="InterPro" id="IPR003594">
    <property type="entry name" value="HATPase_dom"/>
</dbReference>
<reference evidence="17" key="1">
    <citation type="journal article" date="2019" name="Int. J. Syst. Evol. Microbiol.">
        <title>The Global Catalogue of Microorganisms (GCM) 10K type strain sequencing project: providing services to taxonomists for standard genome sequencing and annotation.</title>
        <authorList>
            <consortium name="The Broad Institute Genomics Platform"/>
            <consortium name="The Broad Institute Genome Sequencing Center for Infectious Disease"/>
            <person name="Wu L."/>
            <person name="Ma J."/>
        </authorList>
    </citation>
    <scope>NUCLEOTIDE SEQUENCE [LARGE SCALE GENOMIC DNA]</scope>
    <source>
        <strain evidence="17">CECT 7649</strain>
    </source>
</reference>
<name>A0ABW2PGT1_9ACTN</name>
<dbReference type="PROSITE" id="PS50885">
    <property type="entry name" value="HAMP"/>
    <property type="match status" value="1"/>
</dbReference>
<dbReference type="InterPro" id="IPR050428">
    <property type="entry name" value="TCS_sensor_his_kinase"/>
</dbReference>
<keyword evidence="8 12" id="KW-1133">Transmembrane helix</keyword>
<keyword evidence="16" id="KW-0067">ATP-binding</keyword>
<evidence type="ECO:0000256" key="2">
    <source>
        <dbReference type="ARBA" id="ARBA00004236"/>
    </source>
</evidence>
<dbReference type="RefSeq" id="WP_380830164.1">
    <property type="nucleotide sequence ID" value="NZ_JBHTCG010000026.1"/>
</dbReference>
<evidence type="ECO:0000256" key="4">
    <source>
        <dbReference type="ARBA" id="ARBA00022553"/>
    </source>
</evidence>
<evidence type="ECO:0000259" key="14">
    <source>
        <dbReference type="PROSITE" id="PS50109"/>
    </source>
</evidence>
<keyword evidence="13" id="KW-0732">Signal</keyword>
<feature type="region of interest" description="Disordered" evidence="11">
    <location>
        <begin position="61"/>
        <end position="132"/>
    </location>
</feature>
<keyword evidence="5" id="KW-0808">Transferase</keyword>
<dbReference type="PRINTS" id="PR00344">
    <property type="entry name" value="BCTRLSENSOR"/>
</dbReference>
<evidence type="ECO:0000259" key="15">
    <source>
        <dbReference type="PROSITE" id="PS50885"/>
    </source>
</evidence>
<evidence type="ECO:0000256" key="12">
    <source>
        <dbReference type="SAM" id="Phobius"/>
    </source>
</evidence>
<keyword evidence="17" id="KW-1185">Reference proteome</keyword>
<keyword evidence="9" id="KW-0902">Two-component regulatory system</keyword>
<dbReference type="Pfam" id="PF00672">
    <property type="entry name" value="HAMP"/>
    <property type="match status" value="1"/>
</dbReference>
<dbReference type="SUPFAM" id="SSF47384">
    <property type="entry name" value="Homodimeric domain of signal transducing histidine kinase"/>
    <property type="match status" value="1"/>
</dbReference>
<dbReference type="PROSITE" id="PS50109">
    <property type="entry name" value="HIS_KIN"/>
    <property type="match status" value="1"/>
</dbReference>
<evidence type="ECO:0000256" key="6">
    <source>
        <dbReference type="ARBA" id="ARBA00022692"/>
    </source>
</evidence>
<keyword evidence="10 12" id="KW-0472">Membrane</keyword>
<comment type="subcellular location">
    <subcellularLocation>
        <location evidence="2">Cell membrane</location>
    </subcellularLocation>
</comment>
<dbReference type="Proteomes" id="UP001596496">
    <property type="component" value="Unassembled WGS sequence"/>
</dbReference>
<keyword evidence="7" id="KW-0418">Kinase</keyword>
<dbReference type="Gene3D" id="6.10.340.10">
    <property type="match status" value="1"/>
</dbReference>
<evidence type="ECO:0000256" key="7">
    <source>
        <dbReference type="ARBA" id="ARBA00022777"/>
    </source>
</evidence>
<dbReference type="CDD" id="cd00075">
    <property type="entry name" value="HATPase"/>
    <property type="match status" value="1"/>
</dbReference>
<gene>
    <name evidence="16" type="ORF">ACFQSB_29705</name>
</gene>
<dbReference type="InterPro" id="IPR003660">
    <property type="entry name" value="HAMP_dom"/>
</dbReference>
<dbReference type="Gene3D" id="3.30.565.10">
    <property type="entry name" value="Histidine kinase-like ATPase, C-terminal domain"/>
    <property type="match status" value="1"/>
</dbReference>
<evidence type="ECO:0000256" key="9">
    <source>
        <dbReference type="ARBA" id="ARBA00023012"/>
    </source>
</evidence>
<evidence type="ECO:0000256" key="1">
    <source>
        <dbReference type="ARBA" id="ARBA00000085"/>
    </source>
</evidence>
<organism evidence="16 17">
    <name type="scientific">Sphaerisporangium rhizosphaerae</name>
    <dbReference type="NCBI Taxonomy" id="2269375"/>
    <lineage>
        <taxon>Bacteria</taxon>
        <taxon>Bacillati</taxon>
        <taxon>Actinomycetota</taxon>
        <taxon>Actinomycetes</taxon>
        <taxon>Streptosporangiales</taxon>
        <taxon>Streptosporangiaceae</taxon>
        <taxon>Sphaerisporangium</taxon>
    </lineage>
</organism>
<dbReference type="InterPro" id="IPR005467">
    <property type="entry name" value="His_kinase_dom"/>
</dbReference>
<feature type="signal peptide" evidence="13">
    <location>
        <begin position="1"/>
        <end position="22"/>
    </location>
</feature>
<dbReference type="EC" id="2.7.13.3" evidence="3"/>
<feature type="domain" description="HAMP" evidence="15">
    <location>
        <begin position="234"/>
        <end position="287"/>
    </location>
</feature>
<evidence type="ECO:0000313" key="16">
    <source>
        <dbReference type="EMBL" id="MFC7386416.1"/>
    </source>
</evidence>
<evidence type="ECO:0000256" key="8">
    <source>
        <dbReference type="ARBA" id="ARBA00022989"/>
    </source>
</evidence>
<dbReference type="SMART" id="SM00388">
    <property type="entry name" value="HisKA"/>
    <property type="match status" value="1"/>
</dbReference>
<dbReference type="InterPro" id="IPR036097">
    <property type="entry name" value="HisK_dim/P_sf"/>
</dbReference>
<dbReference type="EMBL" id="JBHTCG010000026">
    <property type="protein sequence ID" value="MFC7386416.1"/>
    <property type="molecule type" value="Genomic_DNA"/>
</dbReference>
<feature type="transmembrane region" description="Helical" evidence="12">
    <location>
        <begin position="213"/>
        <end position="238"/>
    </location>
</feature>
<dbReference type="InterPro" id="IPR004358">
    <property type="entry name" value="Sig_transdc_His_kin-like_C"/>
</dbReference>
<dbReference type="Pfam" id="PF02518">
    <property type="entry name" value="HATPase_c"/>
    <property type="match status" value="1"/>
</dbReference>
<feature type="compositionally biased region" description="Low complexity" evidence="11">
    <location>
        <begin position="79"/>
        <end position="102"/>
    </location>
</feature>
<dbReference type="GO" id="GO:0005524">
    <property type="term" value="F:ATP binding"/>
    <property type="evidence" value="ECO:0007669"/>
    <property type="project" value="UniProtKB-KW"/>
</dbReference>
<dbReference type="PANTHER" id="PTHR45436:SF5">
    <property type="entry name" value="SENSOR HISTIDINE KINASE TRCS"/>
    <property type="match status" value="1"/>
</dbReference>
<evidence type="ECO:0000313" key="17">
    <source>
        <dbReference type="Proteomes" id="UP001596496"/>
    </source>
</evidence>
<sequence length="506" mass="51660">MRWSVRLRATVAATLIVAAALAAAAVALTTILRADLERSANAEAAQRAGVAASRLAVAPMPAVPESDAKRAASPGPAETAGTSGAAKTAGTSGPAKTAGTSGPAKTAGSPSPAKTAGSPGPAKTPGVPGSAKGAALTITKEGVSGAPSEASLRTVPDPDVHIGLPAEAPGPGWGAGAYTTASTVVETGAGPVTVMARSSLGPAREALAVLNRLLVFGIPVLLLLVAAMTWFFVGRALVPVSAIRARLADITARDLHRRVPVPAARDEVAALARTVNATLDRLERAVEQHRRFVADAAHELRSPIATLRTRLELAPAGETAVEALCDVRRLQSLAADLLLLAALDAGAPPRADEVDLGQVAAEESLRPRPRAGIRVELDVQPDVVVRGSRPHLARMIVNLVDNAVRHATSSVQVRVAAERADGDGAVLEVRDDGPGIPVEDRDAVFDRFTRLDEARTRDAGGSGLGLAIVREIVALHGGAVAVTESGGGGACFTARLPAHRRTSTND</sequence>
<feature type="domain" description="Histidine kinase" evidence="14">
    <location>
        <begin position="295"/>
        <end position="500"/>
    </location>
</feature>
<evidence type="ECO:0000256" key="11">
    <source>
        <dbReference type="SAM" id="MobiDB-lite"/>
    </source>
</evidence>
<dbReference type="SUPFAM" id="SSF55874">
    <property type="entry name" value="ATPase domain of HSP90 chaperone/DNA topoisomerase II/histidine kinase"/>
    <property type="match status" value="1"/>
</dbReference>
<evidence type="ECO:0000256" key="3">
    <source>
        <dbReference type="ARBA" id="ARBA00012438"/>
    </source>
</evidence>
<feature type="chain" id="PRO_5047383084" description="histidine kinase" evidence="13">
    <location>
        <begin position="23"/>
        <end position="506"/>
    </location>
</feature>
<evidence type="ECO:0000256" key="13">
    <source>
        <dbReference type="SAM" id="SignalP"/>
    </source>
</evidence>
<dbReference type="Pfam" id="PF00512">
    <property type="entry name" value="HisKA"/>
    <property type="match status" value="1"/>
</dbReference>
<dbReference type="PANTHER" id="PTHR45436">
    <property type="entry name" value="SENSOR HISTIDINE KINASE YKOH"/>
    <property type="match status" value="1"/>
</dbReference>
<dbReference type="CDD" id="cd00082">
    <property type="entry name" value="HisKA"/>
    <property type="match status" value="1"/>
</dbReference>
<proteinExistence type="predicted"/>
<keyword evidence="16" id="KW-0547">Nucleotide-binding</keyword>
<dbReference type="Gene3D" id="1.10.287.130">
    <property type="match status" value="1"/>
</dbReference>